<dbReference type="RefSeq" id="WP_345030503.1">
    <property type="nucleotide sequence ID" value="NZ_BAABEY010000026.1"/>
</dbReference>
<dbReference type="InterPro" id="IPR029492">
    <property type="entry name" value="DUF4435"/>
</dbReference>
<reference evidence="3" key="1">
    <citation type="journal article" date="2019" name="Int. J. Syst. Evol. Microbiol.">
        <title>The Global Catalogue of Microorganisms (GCM) 10K type strain sequencing project: providing services to taxonomists for standard genome sequencing and annotation.</title>
        <authorList>
            <consortium name="The Broad Institute Genomics Platform"/>
            <consortium name="The Broad Institute Genome Sequencing Center for Infectious Disease"/>
            <person name="Wu L."/>
            <person name="Ma J."/>
        </authorList>
    </citation>
    <scope>NUCLEOTIDE SEQUENCE [LARGE SCALE GENOMIC DNA]</scope>
    <source>
        <strain evidence="3">JCM 31920</strain>
    </source>
</reference>
<protein>
    <recommendedName>
        <fullName evidence="1">DUF4435 domain-containing protein</fullName>
    </recommendedName>
</protein>
<evidence type="ECO:0000313" key="2">
    <source>
        <dbReference type="EMBL" id="GAA4442431.1"/>
    </source>
</evidence>
<dbReference type="Pfam" id="PF14491">
    <property type="entry name" value="DUF4435"/>
    <property type="match status" value="1"/>
</dbReference>
<proteinExistence type="predicted"/>
<dbReference type="Proteomes" id="UP001501508">
    <property type="component" value="Unassembled WGS sequence"/>
</dbReference>
<accession>A0ABP8M2E9</accession>
<gene>
    <name evidence="2" type="ORF">GCM10023091_29260</name>
</gene>
<organism evidence="2 3">
    <name type="scientific">Ravibacter arvi</name>
    <dbReference type="NCBI Taxonomy" id="2051041"/>
    <lineage>
        <taxon>Bacteria</taxon>
        <taxon>Pseudomonadati</taxon>
        <taxon>Bacteroidota</taxon>
        <taxon>Cytophagia</taxon>
        <taxon>Cytophagales</taxon>
        <taxon>Spirosomataceae</taxon>
        <taxon>Ravibacter</taxon>
    </lineage>
</organism>
<comment type="caution">
    <text evidence="2">The sequence shown here is derived from an EMBL/GenBank/DDBJ whole genome shotgun (WGS) entry which is preliminary data.</text>
</comment>
<name>A0ABP8M2E9_9BACT</name>
<dbReference type="EMBL" id="BAABEY010000026">
    <property type="protein sequence ID" value="GAA4442431.1"/>
    <property type="molecule type" value="Genomic_DNA"/>
</dbReference>
<evidence type="ECO:0000313" key="3">
    <source>
        <dbReference type="Proteomes" id="UP001501508"/>
    </source>
</evidence>
<feature type="domain" description="DUF4435" evidence="1">
    <location>
        <begin position="21"/>
        <end position="249"/>
    </location>
</feature>
<keyword evidence="3" id="KW-1185">Reference proteome</keyword>
<evidence type="ECO:0000259" key="1">
    <source>
        <dbReference type="Pfam" id="PF14491"/>
    </source>
</evidence>
<sequence length="289" mass="33546">MLEFGYKALKALPKFFSYRNDIDIYTEDKVADKEFYRTLFKRVLGDEIKINDVTPLGCKTNVLNAFDNQDNADKRRKIYMIDGDLELILDTNRKTTGNLIVLDSYCIENYLIDETGGIELIYFSNGSETRDNLKNKLNFSKWLEYNAPCLIDLFINFAILRKYGGGPIIKNAHDFLTQNGKQTILDKDSISQYSQEIKSEIIQRFVINGIVNPDDTYSNDYISISDKWKTNNMTLLRIVSAKNYLIPLFQFRINYCIDKGKSLVPKNSFKLFLADKCDIKRLSFIKEKI</sequence>